<keyword evidence="3" id="KW-1185">Reference proteome</keyword>
<feature type="transmembrane region" description="Helical" evidence="1">
    <location>
        <begin position="46"/>
        <end position="62"/>
    </location>
</feature>
<gene>
    <name evidence="2" type="ORF">C1I91_11990</name>
</gene>
<evidence type="ECO:0000313" key="3">
    <source>
        <dbReference type="Proteomes" id="UP000286268"/>
    </source>
</evidence>
<dbReference type="AlphaFoldDB" id="A0A3R5QY89"/>
<feature type="transmembrane region" description="Helical" evidence="1">
    <location>
        <begin position="68"/>
        <end position="87"/>
    </location>
</feature>
<accession>A0A3R5QY89</accession>
<feature type="transmembrane region" description="Helical" evidence="1">
    <location>
        <begin position="6"/>
        <end position="25"/>
    </location>
</feature>
<sequence>MVKITILIINFIILFLVIRSLIEVLKKRLKNTSKRLRVKNPMQSKLPMFALLLAILNMWFFILGKFYIVSFIFLLMLMACVIYMGAITEGN</sequence>
<evidence type="ECO:0000256" key="1">
    <source>
        <dbReference type="SAM" id="Phobius"/>
    </source>
</evidence>
<organism evidence="2 3">
    <name type="scientific">Clostridium manihotivorum</name>
    <dbReference type="NCBI Taxonomy" id="2320868"/>
    <lineage>
        <taxon>Bacteria</taxon>
        <taxon>Bacillati</taxon>
        <taxon>Bacillota</taxon>
        <taxon>Clostridia</taxon>
        <taxon>Eubacteriales</taxon>
        <taxon>Clostridiaceae</taxon>
        <taxon>Clostridium</taxon>
    </lineage>
</organism>
<keyword evidence="1" id="KW-1133">Transmembrane helix</keyword>
<keyword evidence="1" id="KW-0472">Membrane</keyword>
<dbReference type="EMBL" id="CP025746">
    <property type="protein sequence ID" value="QAA32298.1"/>
    <property type="molecule type" value="Genomic_DNA"/>
</dbReference>
<dbReference type="KEGG" id="cmah:C1I91_11990"/>
<proteinExistence type="predicted"/>
<evidence type="ECO:0000313" key="2">
    <source>
        <dbReference type="EMBL" id="QAA32298.1"/>
    </source>
</evidence>
<reference evidence="2 3" key="1">
    <citation type="submission" date="2018-01" db="EMBL/GenBank/DDBJ databases">
        <title>Genome Sequencing and Assembly of Anaerobacter polyendosporus strain CT4.</title>
        <authorList>
            <person name="Tachaapaikoon C."/>
            <person name="Sutheeworapong S."/>
            <person name="Jenjaroenpun P."/>
            <person name="Wongsurawat T."/>
            <person name="Nookeaw I."/>
            <person name="Cheawchanlertfa P."/>
            <person name="Kosugi A."/>
            <person name="Cheevadhanarak S."/>
            <person name="Ratanakhanokchai K."/>
        </authorList>
    </citation>
    <scope>NUCLEOTIDE SEQUENCE [LARGE SCALE GENOMIC DNA]</scope>
    <source>
        <strain evidence="2 3">CT4</strain>
    </source>
</reference>
<protein>
    <submittedName>
        <fullName evidence="2">Uncharacterized protein</fullName>
    </submittedName>
</protein>
<name>A0A3R5QY89_9CLOT</name>
<keyword evidence="1" id="KW-0812">Transmembrane</keyword>
<dbReference type="Proteomes" id="UP000286268">
    <property type="component" value="Chromosome"/>
</dbReference>